<accession>A0AAW0CF26</accession>
<dbReference type="Proteomes" id="UP001362999">
    <property type="component" value="Unassembled WGS sequence"/>
</dbReference>
<proteinExistence type="predicted"/>
<reference evidence="1 2" key="1">
    <citation type="journal article" date="2024" name="J Genomics">
        <title>Draft genome sequencing and assembly of Favolaschia claudopus CIRM-BRFM 2984 isolated from oak limbs.</title>
        <authorList>
            <person name="Navarro D."/>
            <person name="Drula E."/>
            <person name="Chaduli D."/>
            <person name="Cazenave R."/>
            <person name="Ahrendt S."/>
            <person name="Wang J."/>
            <person name="Lipzen A."/>
            <person name="Daum C."/>
            <person name="Barry K."/>
            <person name="Grigoriev I.V."/>
            <person name="Favel A."/>
            <person name="Rosso M.N."/>
            <person name="Martin F."/>
        </authorList>
    </citation>
    <scope>NUCLEOTIDE SEQUENCE [LARGE SCALE GENOMIC DNA]</scope>
    <source>
        <strain evidence="1 2">CIRM-BRFM 2984</strain>
    </source>
</reference>
<gene>
    <name evidence="1" type="ORF">R3P38DRAFT_539946</name>
</gene>
<evidence type="ECO:0000313" key="2">
    <source>
        <dbReference type="Proteomes" id="UP001362999"/>
    </source>
</evidence>
<dbReference type="AlphaFoldDB" id="A0AAW0CF26"/>
<comment type="caution">
    <text evidence="1">The sequence shown here is derived from an EMBL/GenBank/DDBJ whole genome shotgun (WGS) entry which is preliminary data.</text>
</comment>
<keyword evidence="2" id="KW-1185">Reference proteome</keyword>
<sequence>MVPANHVPSGPHTAFILLEVLASAPRLVDGHFVIQEVHPFEQPSIISCIHLQSVTLIGTGEIYTHGAYCYPQSSGSPETLIRCLKTTPSLIYLEFEPFHPLFLSSLFSELSIDSHFLPNLDSLHTYSSAFALSDSHFSEPQLLVEMLRRRRDAVGVARLRSFRMPDAHRNLFLDEEANAQLTLDVCVRASD</sequence>
<organism evidence="1 2">
    <name type="scientific">Favolaschia claudopus</name>
    <dbReference type="NCBI Taxonomy" id="2862362"/>
    <lineage>
        <taxon>Eukaryota</taxon>
        <taxon>Fungi</taxon>
        <taxon>Dikarya</taxon>
        <taxon>Basidiomycota</taxon>
        <taxon>Agaricomycotina</taxon>
        <taxon>Agaricomycetes</taxon>
        <taxon>Agaricomycetidae</taxon>
        <taxon>Agaricales</taxon>
        <taxon>Marasmiineae</taxon>
        <taxon>Mycenaceae</taxon>
        <taxon>Favolaschia</taxon>
    </lineage>
</organism>
<evidence type="ECO:0000313" key="1">
    <source>
        <dbReference type="EMBL" id="KAK7038202.1"/>
    </source>
</evidence>
<protein>
    <submittedName>
        <fullName evidence="1">Uncharacterized protein</fullName>
    </submittedName>
</protein>
<dbReference type="EMBL" id="JAWWNJ010000017">
    <property type="protein sequence ID" value="KAK7038202.1"/>
    <property type="molecule type" value="Genomic_DNA"/>
</dbReference>
<name>A0AAW0CF26_9AGAR</name>